<proteinExistence type="predicted"/>
<evidence type="ECO:0000256" key="1">
    <source>
        <dbReference type="ARBA" id="ARBA00004651"/>
    </source>
</evidence>
<evidence type="ECO:0000256" key="7">
    <source>
        <dbReference type="PIRSR" id="PIRSR600715-1"/>
    </source>
</evidence>
<dbReference type="InterPro" id="IPR018480">
    <property type="entry name" value="PNAcMuramoyl-5peptid_Trfase_CS"/>
</dbReference>
<feature type="transmembrane region" description="Helical" evidence="8">
    <location>
        <begin position="6"/>
        <end position="29"/>
    </location>
</feature>
<feature type="binding site" evidence="7">
    <location>
        <position position="220"/>
    </location>
    <ligand>
        <name>Mg(2+)</name>
        <dbReference type="ChEBI" id="CHEBI:18420"/>
    </ligand>
</feature>
<comment type="cofactor">
    <cofactor evidence="7">
        <name>Mg(2+)</name>
        <dbReference type="ChEBI" id="CHEBI:18420"/>
    </cofactor>
</comment>
<dbReference type="GO" id="GO:0046872">
    <property type="term" value="F:metal ion binding"/>
    <property type="evidence" value="ECO:0007669"/>
    <property type="project" value="UniProtKB-KW"/>
</dbReference>
<keyword evidence="6 8" id="KW-0472">Membrane</keyword>
<dbReference type="RefSeq" id="WP_067535546.1">
    <property type="nucleotide sequence ID" value="NZ_AP025567.1"/>
</dbReference>
<dbReference type="GO" id="GO:0044038">
    <property type="term" value="P:cell wall macromolecule biosynthetic process"/>
    <property type="evidence" value="ECO:0007669"/>
    <property type="project" value="TreeGrafter"/>
</dbReference>
<keyword evidence="3 9" id="KW-0808">Transferase</keyword>
<feature type="transmembrane region" description="Helical" evidence="8">
    <location>
        <begin position="245"/>
        <end position="266"/>
    </location>
</feature>
<dbReference type="AlphaFoldDB" id="A0A415DW41"/>
<evidence type="ECO:0000256" key="4">
    <source>
        <dbReference type="ARBA" id="ARBA00022692"/>
    </source>
</evidence>
<feature type="binding site" evidence="7">
    <location>
        <position position="156"/>
    </location>
    <ligand>
        <name>Mg(2+)</name>
        <dbReference type="ChEBI" id="CHEBI:18420"/>
    </ligand>
</feature>
<reference evidence="9 10" key="1">
    <citation type="submission" date="2018-08" db="EMBL/GenBank/DDBJ databases">
        <title>A genome reference for cultivated species of the human gut microbiota.</title>
        <authorList>
            <person name="Zou Y."/>
            <person name="Xue W."/>
            <person name="Luo G."/>
        </authorList>
    </citation>
    <scope>NUCLEOTIDE SEQUENCE [LARGE SCALE GENOMIC DNA]</scope>
    <source>
        <strain evidence="9 10">AM07-24</strain>
    </source>
</reference>
<dbReference type="OrthoDB" id="9805475at2"/>
<protein>
    <submittedName>
        <fullName evidence="9">Undecaprenyl/decaprenyl-phosphate alpha-N-acetylglucosaminyl 1-phosphate transferase</fullName>
    </submittedName>
</protein>
<keyword evidence="2" id="KW-1003">Cell membrane</keyword>
<dbReference type="GO" id="GO:0005886">
    <property type="term" value="C:plasma membrane"/>
    <property type="evidence" value="ECO:0007669"/>
    <property type="project" value="UniProtKB-SubCell"/>
</dbReference>
<name>A0A415DW41_9FIRM</name>
<evidence type="ECO:0000256" key="5">
    <source>
        <dbReference type="ARBA" id="ARBA00022989"/>
    </source>
</evidence>
<dbReference type="GO" id="GO:0071555">
    <property type="term" value="P:cell wall organization"/>
    <property type="evidence" value="ECO:0007669"/>
    <property type="project" value="TreeGrafter"/>
</dbReference>
<dbReference type="PANTHER" id="PTHR22926:SF3">
    <property type="entry name" value="UNDECAPRENYL-PHOSPHATE ALPHA-N-ACETYLGLUCOSAMINYL 1-PHOSPHATE TRANSFERASE"/>
    <property type="match status" value="1"/>
</dbReference>
<keyword evidence="7" id="KW-0460">Magnesium</keyword>
<feature type="transmembrane region" description="Helical" evidence="8">
    <location>
        <begin position="50"/>
        <end position="70"/>
    </location>
</feature>
<dbReference type="PROSITE" id="PS01348">
    <property type="entry name" value="MRAY_2"/>
    <property type="match status" value="1"/>
</dbReference>
<feature type="transmembrane region" description="Helical" evidence="8">
    <location>
        <begin position="297"/>
        <end position="317"/>
    </location>
</feature>
<keyword evidence="4 8" id="KW-0812">Transmembrane</keyword>
<organism evidence="9 10">
    <name type="scientific">Emergencia timonensis</name>
    <dbReference type="NCBI Taxonomy" id="1776384"/>
    <lineage>
        <taxon>Bacteria</taxon>
        <taxon>Bacillati</taxon>
        <taxon>Bacillota</taxon>
        <taxon>Clostridia</taxon>
        <taxon>Peptostreptococcales</taxon>
        <taxon>Anaerovoracaceae</taxon>
        <taxon>Emergencia</taxon>
    </lineage>
</organism>
<dbReference type="CDD" id="cd06853">
    <property type="entry name" value="GT_WecA_like"/>
    <property type="match status" value="1"/>
</dbReference>
<keyword evidence="5 8" id="KW-1133">Transmembrane helix</keyword>
<keyword evidence="10" id="KW-1185">Reference proteome</keyword>
<evidence type="ECO:0000313" key="10">
    <source>
        <dbReference type="Proteomes" id="UP000284841"/>
    </source>
</evidence>
<evidence type="ECO:0000256" key="2">
    <source>
        <dbReference type="ARBA" id="ARBA00022475"/>
    </source>
</evidence>
<evidence type="ECO:0000256" key="6">
    <source>
        <dbReference type="ARBA" id="ARBA00023136"/>
    </source>
</evidence>
<feature type="transmembrane region" description="Helical" evidence="8">
    <location>
        <begin position="221"/>
        <end position="239"/>
    </location>
</feature>
<dbReference type="InterPro" id="IPR000715">
    <property type="entry name" value="Glycosyl_transferase_4"/>
</dbReference>
<gene>
    <name evidence="9" type="ORF">DW099_16915</name>
</gene>
<dbReference type="GO" id="GO:0016780">
    <property type="term" value="F:phosphotransferase activity, for other substituted phosphate groups"/>
    <property type="evidence" value="ECO:0007669"/>
    <property type="project" value="InterPro"/>
</dbReference>
<dbReference type="GeneID" id="83003731"/>
<feature type="transmembrane region" description="Helical" evidence="8">
    <location>
        <begin position="187"/>
        <end position="209"/>
    </location>
</feature>
<evidence type="ECO:0000313" key="9">
    <source>
        <dbReference type="EMBL" id="RHJ84654.1"/>
    </source>
</evidence>
<feature type="transmembrane region" description="Helical" evidence="8">
    <location>
        <begin position="76"/>
        <end position="92"/>
    </location>
</feature>
<sequence>MEITRITLLAAFVTSFVLALIFSPVAMKLAPKIGAMDVPKDARRMHSKAMPRFGGLAIFIGTIASLLIYAGDNEKIVAVAVGGTLIYLLGIIDDLVNLDAKIKFAGQTLVAVLMYYMGLQIKFISNYFGEGALHFGTAMCFIVTILWIVGITNTINLIDGLDGLAAGTASIAALCIAYVAYIHGDEYGMMVVCLAMLALAGGCIGFLPFNFYPAKIFMGDGGSLFLGFMMAALSVVGPLKRSTVIAVVVPVIVLGIPIFDTFFAIVRRVINRRPIMEADKGHLHHKLMASGYGQRRAVLMLYGISAIMGMAAVLISRELYKDSFVLVAIAAIYLYVFLTDPNHKMPQIKAVNIAKEERKEEKQEMQCQDQKEE</sequence>
<dbReference type="Proteomes" id="UP000284841">
    <property type="component" value="Unassembled WGS sequence"/>
</dbReference>
<dbReference type="Pfam" id="PF00953">
    <property type="entry name" value="Glycos_transf_4"/>
    <property type="match status" value="1"/>
</dbReference>
<dbReference type="EMBL" id="QRMS01000006">
    <property type="protein sequence ID" value="RHJ84654.1"/>
    <property type="molecule type" value="Genomic_DNA"/>
</dbReference>
<feature type="transmembrane region" description="Helical" evidence="8">
    <location>
        <begin position="131"/>
        <end position="151"/>
    </location>
</feature>
<keyword evidence="7" id="KW-0479">Metal-binding</keyword>
<comment type="subcellular location">
    <subcellularLocation>
        <location evidence="1">Cell membrane</location>
        <topology evidence="1">Multi-pass membrane protein</topology>
    </subcellularLocation>
</comment>
<feature type="transmembrane region" description="Helical" evidence="8">
    <location>
        <begin position="323"/>
        <end position="339"/>
    </location>
</feature>
<evidence type="ECO:0000256" key="3">
    <source>
        <dbReference type="ARBA" id="ARBA00022679"/>
    </source>
</evidence>
<feature type="transmembrane region" description="Helical" evidence="8">
    <location>
        <begin position="163"/>
        <end position="181"/>
    </location>
</feature>
<evidence type="ECO:0000256" key="8">
    <source>
        <dbReference type="SAM" id="Phobius"/>
    </source>
</evidence>
<dbReference type="STRING" id="1776384.GCA_900086585_01351"/>
<comment type="caution">
    <text evidence="9">The sequence shown here is derived from an EMBL/GenBank/DDBJ whole genome shotgun (WGS) entry which is preliminary data.</text>
</comment>
<accession>A0A415DW41</accession>
<dbReference type="GO" id="GO:0009103">
    <property type="term" value="P:lipopolysaccharide biosynthetic process"/>
    <property type="evidence" value="ECO:0007669"/>
    <property type="project" value="TreeGrafter"/>
</dbReference>
<dbReference type="PANTHER" id="PTHR22926">
    <property type="entry name" value="PHOSPHO-N-ACETYLMURAMOYL-PENTAPEPTIDE-TRANSFERASE"/>
    <property type="match status" value="1"/>
</dbReference>